<reference evidence="1" key="1">
    <citation type="submission" date="2021-02" db="EMBL/GenBank/DDBJ databases">
        <title>Fulvivirga sp. S481 isolated from sea water.</title>
        <authorList>
            <person name="Bae S.S."/>
            <person name="Baek K."/>
        </authorList>
    </citation>
    <scope>NUCLEOTIDE SEQUENCE</scope>
    <source>
        <strain evidence="1">S481</strain>
    </source>
</reference>
<dbReference type="Pfam" id="PF19630">
    <property type="entry name" value="DUF6134"/>
    <property type="match status" value="1"/>
</dbReference>
<dbReference type="Proteomes" id="UP000662783">
    <property type="component" value="Chromosome"/>
</dbReference>
<accession>A0A975A0I4</accession>
<sequence>MPKIICIIFLTALICFSISSSGQKYNYSIHLAGGKIGGINATLTEENGVQYYEIESDVTFKVLFKKYNRRTIHKVTFSDGSIDESYTAVYMNKNQEDSASLVHISNHQYLCFMTEKDERYKKNFGAISFPSAMLYYKEPKGVSKVFSERFLDYCPVEVLEEGKYMVYLPNGKENVYTYKNGELISVFIDRTWFNIEFRKM</sequence>
<name>A0A975A0I4_9BACT</name>
<proteinExistence type="predicted"/>
<organism evidence="1 2">
    <name type="scientific">Fulvivirga lutea</name>
    <dbReference type="NCBI Taxonomy" id="2810512"/>
    <lineage>
        <taxon>Bacteria</taxon>
        <taxon>Pseudomonadati</taxon>
        <taxon>Bacteroidota</taxon>
        <taxon>Cytophagia</taxon>
        <taxon>Cytophagales</taxon>
        <taxon>Fulvivirgaceae</taxon>
        <taxon>Fulvivirga</taxon>
    </lineage>
</organism>
<dbReference type="RefSeq" id="WP_205720978.1">
    <property type="nucleotide sequence ID" value="NZ_CP070608.1"/>
</dbReference>
<dbReference type="KEGG" id="fuv:JR347_12730"/>
<dbReference type="InterPro" id="IPR045767">
    <property type="entry name" value="DUF6134"/>
</dbReference>
<dbReference type="AlphaFoldDB" id="A0A975A0I4"/>
<keyword evidence="2" id="KW-1185">Reference proteome</keyword>
<protein>
    <submittedName>
        <fullName evidence="1">Uncharacterized protein</fullName>
    </submittedName>
</protein>
<gene>
    <name evidence="1" type="ORF">JR347_12730</name>
</gene>
<dbReference type="EMBL" id="CP070608">
    <property type="protein sequence ID" value="QSE96462.1"/>
    <property type="molecule type" value="Genomic_DNA"/>
</dbReference>
<evidence type="ECO:0000313" key="1">
    <source>
        <dbReference type="EMBL" id="QSE96462.1"/>
    </source>
</evidence>
<evidence type="ECO:0000313" key="2">
    <source>
        <dbReference type="Proteomes" id="UP000662783"/>
    </source>
</evidence>